<dbReference type="PROSITE" id="PS50110">
    <property type="entry name" value="RESPONSE_REGULATORY"/>
    <property type="match status" value="1"/>
</dbReference>
<dbReference type="PANTHER" id="PTHR44520:SF2">
    <property type="entry name" value="RESPONSE REGULATOR RCP1"/>
    <property type="match status" value="1"/>
</dbReference>
<accession>A0ABU1V4T7</accession>
<sequence length="128" mass="14596">MPIPQRFILVDDNEADNVYHEIMIRRAGFTGEVHVFESGADALAFLRVDELTVPTCLFLDINMPQMDGFEFARQARPLLQDKPTMLVMMLTSSDAPQDRLRAGDMPLIRGFVTKPLTRERVREMLQTG</sequence>
<dbReference type="InterPro" id="IPR011006">
    <property type="entry name" value="CheY-like_superfamily"/>
</dbReference>
<dbReference type="InterPro" id="IPR052893">
    <property type="entry name" value="TCS_response_regulator"/>
</dbReference>
<keyword evidence="4" id="KW-1185">Reference proteome</keyword>
<dbReference type="SUPFAM" id="SSF52172">
    <property type="entry name" value="CheY-like"/>
    <property type="match status" value="1"/>
</dbReference>
<reference evidence="3 4" key="1">
    <citation type="submission" date="2023-07" db="EMBL/GenBank/DDBJ databases">
        <title>Sorghum-associated microbial communities from plants grown in Nebraska, USA.</title>
        <authorList>
            <person name="Schachtman D."/>
        </authorList>
    </citation>
    <scope>NUCLEOTIDE SEQUENCE [LARGE SCALE GENOMIC DNA]</scope>
    <source>
        <strain evidence="3 4">BE240</strain>
    </source>
</reference>
<dbReference type="Gene3D" id="3.40.50.2300">
    <property type="match status" value="1"/>
</dbReference>
<evidence type="ECO:0000313" key="4">
    <source>
        <dbReference type="Proteomes" id="UP001265550"/>
    </source>
</evidence>
<keyword evidence="1" id="KW-0597">Phosphoprotein</keyword>
<evidence type="ECO:0000259" key="2">
    <source>
        <dbReference type="PROSITE" id="PS50110"/>
    </source>
</evidence>
<comment type="caution">
    <text evidence="3">The sequence shown here is derived from an EMBL/GenBank/DDBJ whole genome shotgun (WGS) entry which is preliminary data.</text>
</comment>
<dbReference type="PANTHER" id="PTHR44520">
    <property type="entry name" value="RESPONSE REGULATOR RCP1-RELATED"/>
    <property type="match status" value="1"/>
</dbReference>
<feature type="domain" description="Response regulatory" evidence="2">
    <location>
        <begin position="6"/>
        <end position="128"/>
    </location>
</feature>
<dbReference type="InterPro" id="IPR001789">
    <property type="entry name" value="Sig_transdc_resp-reg_receiver"/>
</dbReference>
<protein>
    <submittedName>
        <fullName evidence="3">CheY-like chemotaxis protein</fullName>
    </submittedName>
</protein>
<gene>
    <name evidence="3" type="ORF">J2X09_000148</name>
</gene>
<dbReference type="SMART" id="SM00448">
    <property type="entry name" value="REC"/>
    <property type="match status" value="1"/>
</dbReference>
<evidence type="ECO:0000313" key="3">
    <source>
        <dbReference type="EMBL" id="MDR7092425.1"/>
    </source>
</evidence>
<dbReference type="EMBL" id="JAVDWE010000001">
    <property type="protein sequence ID" value="MDR7092425.1"/>
    <property type="molecule type" value="Genomic_DNA"/>
</dbReference>
<evidence type="ECO:0000256" key="1">
    <source>
        <dbReference type="PROSITE-ProRule" id="PRU00169"/>
    </source>
</evidence>
<proteinExistence type="predicted"/>
<dbReference type="Pfam" id="PF00072">
    <property type="entry name" value="Response_reg"/>
    <property type="match status" value="1"/>
</dbReference>
<organism evidence="3 4">
    <name type="scientific">Hydrogenophaga laconesensis</name>
    <dbReference type="NCBI Taxonomy" id="1805971"/>
    <lineage>
        <taxon>Bacteria</taxon>
        <taxon>Pseudomonadati</taxon>
        <taxon>Pseudomonadota</taxon>
        <taxon>Betaproteobacteria</taxon>
        <taxon>Burkholderiales</taxon>
        <taxon>Comamonadaceae</taxon>
        <taxon>Hydrogenophaga</taxon>
    </lineage>
</organism>
<dbReference type="Proteomes" id="UP001265550">
    <property type="component" value="Unassembled WGS sequence"/>
</dbReference>
<feature type="modified residue" description="4-aspartylphosphate" evidence="1">
    <location>
        <position position="60"/>
    </location>
</feature>
<dbReference type="RefSeq" id="WP_204731444.1">
    <property type="nucleotide sequence ID" value="NZ_JAVDWE010000001.1"/>
</dbReference>
<name>A0ABU1V4T7_9BURK</name>